<accession>A0A439D1H3</accession>
<evidence type="ECO:0000313" key="1">
    <source>
        <dbReference type="EMBL" id="RWA08091.1"/>
    </source>
</evidence>
<evidence type="ECO:0000313" key="2">
    <source>
        <dbReference type="Proteomes" id="UP000286045"/>
    </source>
</evidence>
<dbReference type="Proteomes" id="UP000286045">
    <property type="component" value="Unassembled WGS sequence"/>
</dbReference>
<dbReference type="EMBL" id="RYZI01000219">
    <property type="protein sequence ID" value="RWA08091.1"/>
    <property type="molecule type" value="Genomic_DNA"/>
</dbReference>
<comment type="caution">
    <text evidence="1">The sequence shown here is derived from an EMBL/GenBank/DDBJ whole genome shotgun (WGS) entry which is preliminary data.</text>
</comment>
<name>A0A439D1H3_9PEZI</name>
<dbReference type="GO" id="GO:0004497">
    <property type="term" value="F:monooxygenase activity"/>
    <property type="evidence" value="ECO:0007669"/>
    <property type="project" value="InterPro"/>
</dbReference>
<organism evidence="1 2">
    <name type="scientific">Xylaria grammica</name>
    <dbReference type="NCBI Taxonomy" id="363999"/>
    <lineage>
        <taxon>Eukaryota</taxon>
        <taxon>Fungi</taxon>
        <taxon>Dikarya</taxon>
        <taxon>Ascomycota</taxon>
        <taxon>Pezizomycotina</taxon>
        <taxon>Sordariomycetes</taxon>
        <taxon>Xylariomycetidae</taxon>
        <taxon>Xylariales</taxon>
        <taxon>Xylariaceae</taxon>
        <taxon>Xylaria</taxon>
    </lineage>
</organism>
<protein>
    <submittedName>
        <fullName evidence="1">Uncharacterized protein</fullName>
    </submittedName>
</protein>
<dbReference type="Gene3D" id="1.10.630.10">
    <property type="entry name" value="Cytochrome P450"/>
    <property type="match status" value="1"/>
</dbReference>
<sequence>MKILLDIDGQDTTSGFVGRLSPTQESAADPKFPNALYAPGPGHKRDKYVENVIALGITLNPFFSHQNIIKRSQNLEDNARKLEEVFEATPALNLSGVHFGYQPRENVNSFLHPVKFNLYFSWVRDLIRKLPSGIEQRFVPSGISCMIRFRTGIRQEVQKLLSSNDNDALNAAGSRGVSSIFIELRNSQKLPASEKSAQRLEDEATLLVMAATQSTQSSLTLHHYYSLANPTTMAKL</sequence>
<dbReference type="GO" id="GO:0020037">
    <property type="term" value="F:heme binding"/>
    <property type="evidence" value="ECO:0007669"/>
    <property type="project" value="InterPro"/>
</dbReference>
<dbReference type="SUPFAM" id="SSF48264">
    <property type="entry name" value="Cytochrome P450"/>
    <property type="match status" value="1"/>
</dbReference>
<dbReference type="InterPro" id="IPR036396">
    <property type="entry name" value="Cyt_P450_sf"/>
</dbReference>
<proteinExistence type="predicted"/>
<dbReference type="GO" id="GO:0016705">
    <property type="term" value="F:oxidoreductase activity, acting on paired donors, with incorporation or reduction of molecular oxygen"/>
    <property type="evidence" value="ECO:0007669"/>
    <property type="project" value="InterPro"/>
</dbReference>
<reference evidence="1 2" key="1">
    <citation type="submission" date="2018-12" db="EMBL/GenBank/DDBJ databases">
        <title>Draft genome sequence of Xylaria grammica IHI A82.</title>
        <authorList>
            <person name="Buettner E."/>
            <person name="Kellner H."/>
        </authorList>
    </citation>
    <scope>NUCLEOTIDE SEQUENCE [LARGE SCALE GENOMIC DNA]</scope>
    <source>
        <strain evidence="1 2">IHI A82</strain>
    </source>
</reference>
<keyword evidence="2" id="KW-1185">Reference proteome</keyword>
<dbReference type="GO" id="GO:0005506">
    <property type="term" value="F:iron ion binding"/>
    <property type="evidence" value="ECO:0007669"/>
    <property type="project" value="InterPro"/>
</dbReference>
<gene>
    <name evidence="1" type="ORF">EKO27_g7006</name>
</gene>
<dbReference type="AlphaFoldDB" id="A0A439D1H3"/>